<keyword evidence="4" id="KW-1003">Cell membrane</keyword>
<dbReference type="InterPro" id="IPR038770">
    <property type="entry name" value="Na+/solute_symporter_sf"/>
</dbReference>
<dbReference type="Gene3D" id="1.20.1530.20">
    <property type="match status" value="1"/>
</dbReference>
<evidence type="ECO:0000256" key="2">
    <source>
        <dbReference type="ARBA" id="ARBA00010110"/>
    </source>
</evidence>
<protein>
    <submittedName>
        <fullName evidence="9">Arsenite efflux pump ArsB, ACR3 family</fullName>
    </submittedName>
</protein>
<feature type="transmembrane region" description="Helical" evidence="8">
    <location>
        <begin position="152"/>
        <end position="171"/>
    </location>
</feature>
<comment type="similarity">
    <text evidence="2">Belongs to the arsenical resistance-3 (ACR3) (TC 2.A.59) family.</text>
</comment>
<evidence type="ECO:0000313" key="10">
    <source>
        <dbReference type="Proteomes" id="UP000219439"/>
    </source>
</evidence>
<evidence type="ECO:0000313" key="9">
    <source>
        <dbReference type="EMBL" id="SNZ19093.1"/>
    </source>
</evidence>
<dbReference type="PANTHER" id="PTHR43057">
    <property type="entry name" value="ARSENITE EFFLUX TRANSPORTER"/>
    <property type="match status" value="1"/>
</dbReference>
<dbReference type="GO" id="GO:0015105">
    <property type="term" value="F:arsenite transmembrane transporter activity"/>
    <property type="evidence" value="ECO:0007669"/>
    <property type="project" value="TreeGrafter"/>
</dbReference>
<evidence type="ECO:0000256" key="6">
    <source>
        <dbReference type="ARBA" id="ARBA00022989"/>
    </source>
</evidence>
<dbReference type="Proteomes" id="UP000219439">
    <property type="component" value="Unassembled WGS sequence"/>
</dbReference>
<dbReference type="EMBL" id="OBEL01000002">
    <property type="protein sequence ID" value="SNZ19093.1"/>
    <property type="molecule type" value="Genomic_DNA"/>
</dbReference>
<evidence type="ECO:0000256" key="5">
    <source>
        <dbReference type="ARBA" id="ARBA00022692"/>
    </source>
</evidence>
<accession>A0A285PD02</accession>
<dbReference type="RefSeq" id="WP_097153470.1">
    <property type="nucleotide sequence ID" value="NZ_OBEL01000002.1"/>
</dbReference>
<sequence>MNNLDISPSASPAPALSPWFAIKGDYQLHLQRIGQSVLIALAILVGFALHHFNPTAASDVGAYGDWAILLLLSLLLFEVRIPDLQLSRQNVLTIFVSVLMNFVITPILAYGIASLFFDSGSLLFIGLVIYFIAPCTDWFLGFTRLAGGNTNVGSALIPLNMAIQLLLYPYAMYAIGHEVLPVNVDYISSTILDWFIMPLLVAIAVKLVMRFVIRETVAEHFRTLVSWSIPFVIAALVFFIFASNMAVLFAQSGHILLIGLAIFSFFVISFIVTELLSKGFKLNHGNHVLLSMTTTARNAPLMLAVTAVAFPDQPQIYAALILGMLIEFPHLTALSVILNKADEEKA</sequence>
<evidence type="ECO:0000256" key="7">
    <source>
        <dbReference type="ARBA" id="ARBA00023136"/>
    </source>
</evidence>
<proteinExistence type="inferred from homology"/>
<comment type="subcellular location">
    <subcellularLocation>
        <location evidence="1">Cell membrane</location>
        <topology evidence="1">Multi-pass membrane protein</topology>
    </subcellularLocation>
</comment>
<feature type="transmembrane region" description="Helical" evidence="8">
    <location>
        <begin position="224"/>
        <end position="249"/>
    </location>
</feature>
<dbReference type="GO" id="GO:0005886">
    <property type="term" value="C:plasma membrane"/>
    <property type="evidence" value="ECO:0007669"/>
    <property type="project" value="UniProtKB-SubCell"/>
</dbReference>
<feature type="transmembrane region" description="Helical" evidence="8">
    <location>
        <begin position="91"/>
        <end position="116"/>
    </location>
</feature>
<feature type="transmembrane region" description="Helical" evidence="8">
    <location>
        <begin position="122"/>
        <end position="140"/>
    </location>
</feature>
<keyword evidence="7 8" id="KW-0472">Membrane</keyword>
<feature type="transmembrane region" description="Helical" evidence="8">
    <location>
        <begin position="316"/>
        <end position="338"/>
    </location>
</feature>
<dbReference type="OrthoDB" id="3254016at2"/>
<evidence type="ECO:0000256" key="3">
    <source>
        <dbReference type="ARBA" id="ARBA00022448"/>
    </source>
</evidence>
<keyword evidence="3" id="KW-0813">Transport</keyword>
<keyword evidence="10" id="KW-1185">Reference proteome</keyword>
<reference evidence="9 10" key="1">
    <citation type="submission" date="2017-09" db="EMBL/GenBank/DDBJ databases">
        <authorList>
            <person name="Ehlers B."/>
            <person name="Leendertz F.H."/>
        </authorList>
    </citation>
    <scope>NUCLEOTIDE SEQUENCE [LARGE SCALE GENOMIC DNA]</scope>
    <source>
        <strain evidence="9 10">DSM 18289</strain>
    </source>
</reference>
<feature type="transmembrane region" description="Helical" evidence="8">
    <location>
        <begin position="33"/>
        <end position="50"/>
    </location>
</feature>
<feature type="transmembrane region" description="Helical" evidence="8">
    <location>
        <begin position="62"/>
        <end position="79"/>
    </location>
</feature>
<dbReference type="InterPro" id="IPR002657">
    <property type="entry name" value="BilAc:Na_symport/Acr3"/>
</dbReference>
<feature type="transmembrane region" description="Helical" evidence="8">
    <location>
        <begin position="191"/>
        <end position="212"/>
    </location>
</feature>
<gene>
    <name evidence="9" type="ORF">SAMN06265368_2172</name>
</gene>
<keyword evidence="6 8" id="KW-1133">Transmembrane helix</keyword>
<dbReference type="GO" id="GO:0015297">
    <property type="term" value="F:antiporter activity"/>
    <property type="evidence" value="ECO:0007669"/>
    <property type="project" value="InterPro"/>
</dbReference>
<feature type="transmembrane region" description="Helical" evidence="8">
    <location>
        <begin position="255"/>
        <end position="276"/>
    </location>
</feature>
<dbReference type="GO" id="GO:0015104">
    <property type="term" value="F:antimonite transmembrane transporter activity"/>
    <property type="evidence" value="ECO:0007669"/>
    <property type="project" value="TreeGrafter"/>
</dbReference>
<evidence type="ECO:0000256" key="1">
    <source>
        <dbReference type="ARBA" id="ARBA00004651"/>
    </source>
</evidence>
<name>A0A285PD02_9HYPH</name>
<dbReference type="InterPro" id="IPR004706">
    <property type="entry name" value="Arsenical-R_Acr3"/>
</dbReference>
<organism evidence="9 10">
    <name type="scientific">Cohaesibacter gelatinilyticus</name>
    <dbReference type="NCBI Taxonomy" id="372072"/>
    <lineage>
        <taxon>Bacteria</taxon>
        <taxon>Pseudomonadati</taxon>
        <taxon>Pseudomonadota</taxon>
        <taxon>Alphaproteobacteria</taxon>
        <taxon>Hyphomicrobiales</taxon>
        <taxon>Cohaesibacteraceae</taxon>
    </lineage>
</organism>
<dbReference type="PANTHER" id="PTHR43057:SF1">
    <property type="entry name" value="ARSENICAL-RESISTANCE PROTEIN 3"/>
    <property type="match status" value="1"/>
</dbReference>
<dbReference type="AlphaFoldDB" id="A0A285PD02"/>
<evidence type="ECO:0000256" key="8">
    <source>
        <dbReference type="SAM" id="Phobius"/>
    </source>
</evidence>
<feature type="transmembrane region" description="Helical" evidence="8">
    <location>
        <begin position="288"/>
        <end position="310"/>
    </location>
</feature>
<dbReference type="Pfam" id="PF01758">
    <property type="entry name" value="SBF"/>
    <property type="match status" value="1"/>
</dbReference>
<keyword evidence="5 8" id="KW-0812">Transmembrane</keyword>
<evidence type="ECO:0000256" key="4">
    <source>
        <dbReference type="ARBA" id="ARBA00022475"/>
    </source>
</evidence>